<evidence type="ECO:0000256" key="1">
    <source>
        <dbReference type="SAM" id="MobiDB-lite"/>
    </source>
</evidence>
<feature type="compositionally biased region" description="Pro residues" evidence="1">
    <location>
        <begin position="1133"/>
        <end position="1144"/>
    </location>
</feature>
<feature type="compositionally biased region" description="Acidic residues" evidence="1">
    <location>
        <begin position="481"/>
        <end position="495"/>
    </location>
</feature>
<feature type="compositionally biased region" description="Low complexity" evidence="1">
    <location>
        <begin position="1147"/>
        <end position="1156"/>
    </location>
</feature>
<feature type="compositionally biased region" description="Polar residues" evidence="1">
    <location>
        <begin position="1"/>
        <end position="16"/>
    </location>
</feature>
<feature type="compositionally biased region" description="Basic and acidic residues" evidence="1">
    <location>
        <begin position="98"/>
        <end position="115"/>
    </location>
</feature>
<feature type="compositionally biased region" description="Low complexity" evidence="1">
    <location>
        <begin position="1168"/>
        <end position="1185"/>
    </location>
</feature>
<feature type="compositionally biased region" description="Basic and acidic residues" evidence="1">
    <location>
        <begin position="833"/>
        <end position="856"/>
    </location>
</feature>
<feature type="compositionally biased region" description="Polar residues" evidence="1">
    <location>
        <begin position="688"/>
        <end position="705"/>
    </location>
</feature>
<feature type="region of interest" description="Disordered" evidence="1">
    <location>
        <begin position="645"/>
        <end position="973"/>
    </location>
</feature>
<name>A0A1M2VC19_TRAPU</name>
<evidence type="ECO:0000313" key="3">
    <source>
        <dbReference type="Proteomes" id="UP000184267"/>
    </source>
</evidence>
<dbReference type="PANTHER" id="PTHR45691">
    <property type="entry name" value="PROTEIN DIAPHANOUS"/>
    <property type="match status" value="1"/>
</dbReference>
<evidence type="ECO:0000313" key="2">
    <source>
        <dbReference type="EMBL" id="OJT05170.1"/>
    </source>
</evidence>
<dbReference type="GO" id="GO:0005884">
    <property type="term" value="C:actin filament"/>
    <property type="evidence" value="ECO:0007669"/>
    <property type="project" value="TreeGrafter"/>
</dbReference>
<feature type="compositionally biased region" description="Basic and acidic residues" evidence="1">
    <location>
        <begin position="928"/>
        <end position="940"/>
    </location>
</feature>
<organism evidence="2 3">
    <name type="scientific">Trametes pubescens</name>
    <name type="common">White-rot fungus</name>
    <dbReference type="NCBI Taxonomy" id="154538"/>
    <lineage>
        <taxon>Eukaryota</taxon>
        <taxon>Fungi</taxon>
        <taxon>Dikarya</taxon>
        <taxon>Basidiomycota</taxon>
        <taxon>Agaricomycotina</taxon>
        <taxon>Agaricomycetes</taxon>
        <taxon>Polyporales</taxon>
        <taxon>Polyporaceae</taxon>
        <taxon>Trametes</taxon>
    </lineage>
</organism>
<feature type="compositionally biased region" description="Polar residues" evidence="1">
    <location>
        <begin position="953"/>
        <end position="967"/>
    </location>
</feature>
<comment type="caution">
    <text evidence="2">The sequence shown here is derived from an EMBL/GenBank/DDBJ whole genome shotgun (WGS) entry which is preliminary data.</text>
</comment>
<reference evidence="2 3" key="1">
    <citation type="submission" date="2016-10" db="EMBL/GenBank/DDBJ databases">
        <title>Genome sequence of the basidiomycete white-rot fungus Trametes pubescens.</title>
        <authorList>
            <person name="Makela M.R."/>
            <person name="Granchi Z."/>
            <person name="Peng M."/>
            <person name="De Vries R.P."/>
            <person name="Grigoriev I."/>
            <person name="Riley R."/>
            <person name="Hilden K."/>
        </authorList>
    </citation>
    <scope>NUCLEOTIDE SEQUENCE [LARGE SCALE GENOMIC DNA]</scope>
    <source>
        <strain evidence="2 3">FBCC735</strain>
    </source>
</reference>
<feature type="region of interest" description="Disordered" evidence="1">
    <location>
        <begin position="1110"/>
        <end position="1209"/>
    </location>
</feature>
<feature type="region of interest" description="Disordered" evidence="1">
    <location>
        <begin position="420"/>
        <end position="495"/>
    </location>
</feature>
<dbReference type="PANTHER" id="PTHR45691:SF1">
    <property type="entry name" value="FH2 DOMAIN-CONTAINING PROTEIN 1-RELATED"/>
    <property type="match status" value="1"/>
</dbReference>
<feature type="compositionally biased region" description="Basic and acidic residues" evidence="1">
    <location>
        <begin position="34"/>
        <end position="74"/>
    </location>
</feature>
<feature type="compositionally biased region" description="Pro residues" evidence="1">
    <location>
        <begin position="808"/>
        <end position="818"/>
    </location>
</feature>
<feature type="compositionally biased region" description="Basic and acidic residues" evidence="1">
    <location>
        <begin position="468"/>
        <end position="480"/>
    </location>
</feature>
<accession>A0A1M2VC19</accession>
<dbReference type="OMA" id="PTHYSAV"/>
<dbReference type="AlphaFoldDB" id="A0A1M2VC19"/>
<feature type="compositionally biased region" description="Basic and acidic residues" evidence="1">
    <location>
        <begin position="878"/>
        <end position="895"/>
    </location>
</feature>
<gene>
    <name evidence="2" type="ORF">TRAPUB_3995</name>
</gene>
<proteinExistence type="predicted"/>
<dbReference type="GO" id="GO:0030041">
    <property type="term" value="P:actin filament polymerization"/>
    <property type="evidence" value="ECO:0007669"/>
    <property type="project" value="TreeGrafter"/>
</dbReference>
<dbReference type="InterPro" id="IPR051412">
    <property type="entry name" value="Formin_Homology_Diaphanous_sf"/>
</dbReference>
<sequence length="1209" mass="129313">MQQDDGANVQWDNRANAQRDDGANVQQDDGANAQRDDGANVQRDDGANVQRDDGSLNRSQDGRQNAERDVGVSVRRVGDVDPRFDFTATAPGGVGRVHPRDDTRNFLPARDHLNSDPRPVLRGGPSDAALAGPSRLANQHDEGATFSDHLEDLDDAIDDNDIDIDANPDIDVDMDMDMDINLDIDVDGPRAAGRISNENKKVLRDAFDSMYEKVKDVASITGQAQSQVLDQFFSATHTRVHHKNNTWNTYSAYFAANIDQEIKLLPNAQRILEKAPFRNSREVRKACYDAFKARHGVKVSAILAKFRALEEMNAGQSQTVAQRSTEFRKKFLKLQVMADSFQTIYGFAGVVALLGNVVNSDAGLAKVHETQDAKGFFNSICRTDKDGVVSHLKAHVYNKVSLENVALAYGDKGTVSPDVPGPLLLKTGVGRKSGAQPSKAQVAKSSSGKGNNRGADSDGDDGDDEVVDTAKNEKTAKIQDGDDGDDEEESDDDDLTIIKDRPKYIIKRFRRMLREINAGHIISESMFPWKKLLRNFAEGGVIIKNWPEQIPLPPLPKGAKQPAKTADKPYLRGIAGMPTALQDVFIFALRDPDLPLCFERYSGPSSDLLRSREPVINGAPPSPTSKYKAGRRVFVNGAVDRQGVPRLVEASKKGGKKPLSRTPTPESEAAGPAPPEKTGLIVPETQPIPVSSNQKTRARQSQLTSSRRHVEVLIQTTPNKRPPRGPPSPSEVHEVISSAGSGSEDEYIPLDSAAHPPQGTKRKARRHSLNLASSDSGSDCLPAAPFSGVPAAGNKGKARADDVGLRTPTPPRSNPPPKTDISERPLPAAVPHDSVDTHRAKLRRVEAESPVTHDARPPATVGPQRTRTATSVPARAPQDAHDAPPGDLQRAERHAAKANANTEHTIPPRGPHVLQGSSGGPPVVTHVGDQRATEANDVSHRRPAAAPAVADPSQQGYAPQPHPSHSASWYPPSDAHVQDHSMVYAHDSSGAGPPPVVMRTANGGGADNLGQGMAAPRAQMPRVSGELPLAQGAHGQGAAMHDKEHAAAMPPPNPVYGHYNPGNQYPYGYHYADTPPARYPPPSMYPPGAYPYQPPPNMFGYPGPAGYPGGFLAPPPPGGDPRYVSSQQGTARPPSPAVYHPPPLGYAGIPPAGAPRHAPPPSSMPWQGPTHHAPAGPAPSSSTAALGQQHDAGPGHFGTVERQGGAPAS</sequence>
<dbReference type="EMBL" id="MNAD01001480">
    <property type="protein sequence ID" value="OJT05170.1"/>
    <property type="molecule type" value="Genomic_DNA"/>
</dbReference>
<feature type="region of interest" description="Disordered" evidence="1">
    <location>
        <begin position="1"/>
        <end position="74"/>
    </location>
</feature>
<dbReference type="OrthoDB" id="2758439at2759"/>
<keyword evidence="3" id="KW-1185">Reference proteome</keyword>
<feature type="compositionally biased region" description="Polar residues" evidence="1">
    <location>
        <begin position="435"/>
        <end position="450"/>
    </location>
</feature>
<feature type="region of interest" description="Disordered" evidence="1">
    <location>
        <begin position="86"/>
        <end position="130"/>
    </location>
</feature>
<protein>
    <submittedName>
        <fullName evidence="2">Uncharacterized protein</fullName>
    </submittedName>
</protein>
<dbReference type="Proteomes" id="UP000184267">
    <property type="component" value="Unassembled WGS sequence"/>
</dbReference>
<feature type="compositionally biased region" description="Acidic residues" evidence="1">
    <location>
        <begin position="457"/>
        <end position="467"/>
    </location>
</feature>